<proteinExistence type="predicted"/>
<reference evidence="1" key="1">
    <citation type="submission" date="2021-02" db="EMBL/GenBank/DDBJ databases">
        <authorList>
            <person name="Bekaert M."/>
        </authorList>
    </citation>
    <scope>NUCLEOTIDE SEQUENCE</scope>
    <source>
        <strain evidence="1">IoA-00</strain>
    </source>
</reference>
<evidence type="ECO:0000313" key="2">
    <source>
        <dbReference type="Proteomes" id="UP000675881"/>
    </source>
</evidence>
<protein>
    <submittedName>
        <fullName evidence="1">(salmon louse) hypothetical protein</fullName>
    </submittedName>
</protein>
<name>A0A7R8CRJ0_LEPSM</name>
<evidence type="ECO:0000313" key="1">
    <source>
        <dbReference type="EMBL" id="CAF2906193.1"/>
    </source>
</evidence>
<dbReference type="OrthoDB" id="6347550at2759"/>
<dbReference type="Gene3D" id="2.20.25.240">
    <property type="match status" value="1"/>
</dbReference>
<dbReference type="Proteomes" id="UP000675881">
    <property type="component" value="Chromosome 3"/>
</dbReference>
<organism evidence="1 2">
    <name type="scientific">Lepeophtheirus salmonis</name>
    <name type="common">Salmon louse</name>
    <name type="synonym">Caligus salmonis</name>
    <dbReference type="NCBI Taxonomy" id="72036"/>
    <lineage>
        <taxon>Eukaryota</taxon>
        <taxon>Metazoa</taxon>
        <taxon>Ecdysozoa</taxon>
        <taxon>Arthropoda</taxon>
        <taxon>Crustacea</taxon>
        <taxon>Multicrustacea</taxon>
        <taxon>Hexanauplia</taxon>
        <taxon>Copepoda</taxon>
        <taxon>Siphonostomatoida</taxon>
        <taxon>Caligidae</taxon>
        <taxon>Lepeophtheirus</taxon>
    </lineage>
</organism>
<accession>A0A7R8CRJ0</accession>
<gene>
    <name evidence="1" type="ORF">LSAA_6984</name>
</gene>
<dbReference type="EMBL" id="HG994582">
    <property type="protein sequence ID" value="CAF2906193.1"/>
    <property type="molecule type" value="Genomic_DNA"/>
</dbReference>
<sequence>MSLEISKVGKRDHRYSKEKQKNQKSYWKCTLYRQGSRARFFLVGDIPINDHIHSHGEQQAELEVHRWKKPLKEKSISTHMTTKILQATAVAGLNLGNKFKPKLIPPHWEEWLVEDSNYSNTFRRSLLFGTPSNLRHVLQETSNLIIDGTFKVVPSLFKQLVTVHRQLPQGRSIPAVYGLLPGKTQALYKNLFEELNSKGPFYSEIILSDYEKKASKCHPLMQDLVPEYRVVNSEIRTAFQIIGALPFVPFGQVDRAWRLLKPTLPLDMEAFSRYFEVTWIGTSSNDPLLSHNIVEGWYHGFQSLVNCAEPTIWKLMDAIKLEQALADNEIAQHLRRQPLPPRRGNVSNLMIN</sequence>
<keyword evidence="2" id="KW-1185">Reference proteome</keyword>
<dbReference type="AlphaFoldDB" id="A0A7R8CRJ0"/>